<protein>
    <submittedName>
        <fullName evidence="1">Uncharacterized protein</fullName>
    </submittedName>
</protein>
<evidence type="ECO:0000313" key="1">
    <source>
        <dbReference type="EMBL" id="PSR82307.1"/>
    </source>
</evidence>
<gene>
    <name evidence="1" type="ORF">BD289DRAFT_16349</name>
</gene>
<dbReference type="InParanoid" id="A0A2T3A3Q5"/>
<organism evidence="1 2">
    <name type="scientific">Coniella lustricola</name>
    <dbReference type="NCBI Taxonomy" id="2025994"/>
    <lineage>
        <taxon>Eukaryota</taxon>
        <taxon>Fungi</taxon>
        <taxon>Dikarya</taxon>
        <taxon>Ascomycota</taxon>
        <taxon>Pezizomycotina</taxon>
        <taxon>Sordariomycetes</taxon>
        <taxon>Sordariomycetidae</taxon>
        <taxon>Diaporthales</taxon>
        <taxon>Schizoparmaceae</taxon>
        <taxon>Coniella</taxon>
    </lineage>
</organism>
<keyword evidence="2" id="KW-1185">Reference proteome</keyword>
<dbReference type="AlphaFoldDB" id="A0A2T3A3Q5"/>
<proteinExistence type="predicted"/>
<reference evidence="1 2" key="1">
    <citation type="journal article" date="2018" name="Mycol. Prog.">
        <title>Coniella lustricola, a new species from submerged detritus.</title>
        <authorList>
            <person name="Raudabaugh D.B."/>
            <person name="Iturriaga T."/>
            <person name="Carver A."/>
            <person name="Mondo S."/>
            <person name="Pangilinan J."/>
            <person name="Lipzen A."/>
            <person name="He G."/>
            <person name="Amirebrahimi M."/>
            <person name="Grigoriev I.V."/>
            <person name="Miller A.N."/>
        </authorList>
    </citation>
    <scope>NUCLEOTIDE SEQUENCE [LARGE SCALE GENOMIC DNA]</scope>
    <source>
        <strain evidence="1 2">B22-T-1</strain>
    </source>
</reference>
<dbReference type="Proteomes" id="UP000241462">
    <property type="component" value="Unassembled WGS sequence"/>
</dbReference>
<sequence length="80" mass="8922">MTDRSFFPTLVYMLCLTIVFARSYTVHAISYHVLESRSPLAGPADHGICYLLGECEWKLFTAHSLALRQKSCAVLTLGTV</sequence>
<accession>A0A2T3A3Q5</accession>
<evidence type="ECO:0000313" key="2">
    <source>
        <dbReference type="Proteomes" id="UP000241462"/>
    </source>
</evidence>
<dbReference type="EMBL" id="KZ678480">
    <property type="protein sequence ID" value="PSR82307.1"/>
    <property type="molecule type" value="Genomic_DNA"/>
</dbReference>
<name>A0A2T3A3Q5_9PEZI</name>